<evidence type="ECO:0000313" key="2">
    <source>
        <dbReference type="EMBL" id="QXM06018.1"/>
    </source>
</evidence>
<protein>
    <submittedName>
        <fullName evidence="2">Stage III sporulation protein AG</fullName>
    </submittedName>
</protein>
<keyword evidence="1" id="KW-0472">Membrane</keyword>
<evidence type="ECO:0000256" key="1">
    <source>
        <dbReference type="SAM" id="Phobius"/>
    </source>
</evidence>
<feature type="transmembrane region" description="Helical" evidence="1">
    <location>
        <begin position="20"/>
        <end position="37"/>
    </location>
</feature>
<gene>
    <name evidence="2" type="ORF">KVH43_11775</name>
</gene>
<dbReference type="EMBL" id="CP078093">
    <property type="protein sequence ID" value="QXM06018.1"/>
    <property type="molecule type" value="Genomic_DNA"/>
</dbReference>
<sequence>MKIIDKFKEYLINNGYKKVVYNLLAVVIICTIALITWDSFFTIKTKNIHSEIKNNKNNEEAILKNEYGDSDEIKLKKILSNIKGVGDVDVMITYETSTEVVPALNVTKSSQVTEEKDSQGGVRTTTQDDLSQNVIMSNQKEQLVVIKEIKPKIRGVVIVATGASDINIKTKLIEAARTLFQVPAHKVMVYEKNN</sequence>
<name>A0ABX8RAH0_9CLOT</name>
<proteinExistence type="predicted"/>
<accession>A0ABX8RAH0</accession>
<evidence type="ECO:0000313" key="3">
    <source>
        <dbReference type="Proteomes" id="UP000886818"/>
    </source>
</evidence>
<reference evidence="2" key="1">
    <citation type="submission" date="2021-07" db="EMBL/GenBank/DDBJ databases">
        <title>Complete genome sequence of Crassaminicella sp. 143-21, isolated from a deep-sea hydrothermal vent.</title>
        <authorList>
            <person name="Li X."/>
        </authorList>
    </citation>
    <scope>NUCLEOTIDE SEQUENCE</scope>
    <source>
        <strain evidence="2">143-21</strain>
    </source>
</reference>
<organism evidence="2 3">
    <name type="scientific">Crassaminicella indica</name>
    <dbReference type="NCBI Taxonomy" id="2855394"/>
    <lineage>
        <taxon>Bacteria</taxon>
        <taxon>Bacillati</taxon>
        <taxon>Bacillota</taxon>
        <taxon>Clostridia</taxon>
        <taxon>Eubacteriales</taxon>
        <taxon>Clostridiaceae</taxon>
        <taxon>Crassaminicella</taxon>
    </lineage>
</organism>
<keyword evidence="1" id="KW-0812">Transmembrane</keyword>
<keyword evidence="3" id="KW-1185">Reference proteome</keyword>
<keyword evidence="1" id="KW-1133">Transmembrane helix</keyword>
<dbReference type="RefSeq" id="WP_218282715.1">
    <property type="nucleotide sequence ID" value="NZ_CP078093.1"/>
</dbReference>
<dbReference type="Proteomes" id="UP000886818">
    <property type="component" value="Chromosome"/>
</dbReference>